<comment type="caution">
    <text evidence="2">The sequence shown here is derived from an EMBL/GenBank/DDBJ whole genome shotgun (WGS) entry which is preliminary data.</text>
</comment>
<evidence type="ECO:0000313" key="3">
    <source>
        <dbReference type="Proteomes" id="UP001168821"/>
    </source>
</evidence>
<dbReference type="Proteomes" id="UP001168821">
    <property type="component" value="Unassembled WGS sequence"/>
</dbReference>
<proteinExistence type="predicted"/>
<sequence>MPHQTITATIRQLTEKNGIKFCHGPLTTSLAAAPHWTGLLRISGRRRRSCAKGRRTVTCPTRYLLVGTVVGGTCTCSFSLLLEKKELLTFPLFLFASVEDSILASGVASVRLSR</sequence>
<dbReference type="EMBL" id="JALNTZ010000001">
    <property type="protein sequence ID" value="KAJ3665676.1"/>
    <property type="molecule type" value="Genomic_DNA"/>
</dbReference>
<reference evidence="2" key="1">
    <citation type="journal article" date="2023" name="G3 (Bethesda)">
        <title>Whole genome assemblies of Zophobas morio and Tenebrio molitor.</title>
        <authorList>
            <person name="Kaur S."/>
            <person name="Stinson S.A."/>
            <person name="diCenzo G.C."/>
        </authorList>
    </citation>
    <scope>NUCLEOTIDE SEQUENCE</scope>
    <source>
        <strain evidence="2">QUZm001</strain>
    </source>
</reference>
<name>A0AA38MRA2_9CUCU</name>
<feature type="transmembrane region" description="Helical" evidence="1">
    <location>
        <begin position="88"/>
        <end position="110"/>
    </location>
</feature>
<evidence type="ECO:0000256" key="1">
    <source>
        <dbReference type="SAM" id="Phobius"/>
    </source>
</evidence>
<keyword evidence="1" id="KW-1133">Transmembrane helix</keyword>
<evidence type="ECO:0000313" key="2">
    <source>
        <dbReference type="EMBL" id="KAJ3665676.1"/>
    </source>
</evidence>
<dbReference type="AlphaFoldDB" id="A0AA38MRA2"/>
<organism evidence="2 3">
    <name type="scientific">Zophobas morio</name>
    <dbReference type="NCBI Taxonomy" id="2755281"/>
    <lineage>
        <taxon>Eukaryota</taxon>
        <taxon>Metazoa</taxon>
        <taxon>Ecdysozoa</taxon>
        <taxon>Arthropoda</taxon>
        <taxon>Hexapoda</taxon>
        <taxon>Insecta</taxon>
        <taxon>Pterygota</taxon>
        <taxon>Neoptera</taxon>
        <taxon>Endopterygota</taxon>
        <taxon>Coleoptera</taxon>
        <taxon>Polyphaga</taxon>
        <taxon>Cucujiformia</taxon>
        <taxon>Tenebrionidae</taxon>
        <taxon>Zophobas</taxon>
    </lineage>
</organism>
<keyword evidence="1" id="KW-0472">Membrane</keyword>
<keyword evidence="3" id="KW-1185">Reference proteome</keyword>
<protein>
    <submittedName>
        <fullName evidence="2">Uncharacterized protein</fullName>
    </submittedName>
</protein>
<gene>
    <name evidence="2" type="ORF">Zmor_001162</name>
</gene>
<keyword evidence="1" id="KW-0812">Transmembrane</keyword>
<accession>A0AA38MRA2</accession>
<feature type="transmembrane region" description="Helical" evidence="1">
    <location>
        <begin position="63"/>
        <end position="82"/>
    </location>
</feature>